<keyword evidence="4" id="KW-0479">Metal-binding</keyword>
<reference evidence="8" key="1">
    <citation type="submission" date="2022-11" db="EMBL/GenBank/DDBJ databases">
        <authorList>
            <person name="Petersen C."/>
        </authorList>
    </citation>
    <scope>NUCLEOTIDE SEQUENCE</scope>
    <source>
        <strain evidence="8">IBT 26290</strain>
    </source>
</reference>
<evidence type="ECO:0000313" key="9">
    <source>
        <dbReference type="Proteomes" id="UP001149163"/>
    </source>
</evidence>
<comment type="cofactor">
    <cofactor evidence="1">
        <name>heme</name>
        <dbReference type="ChEBI" id="CHEBI:30413"/>
    </cofactor>
</comment>
<evidence type="ECO:0000256" key="7">
    <source>
        <dbReference type="ARBA" id="ARBA00023033"/>
    </source>
</evidence>
<evidence type="ECO:0000256" key="3">
    <source>
        <dbReference type="ARBA" id="ARBA00022617"/>
    </source>
</evidence>
<dbReference type="Pfam" id="PF00067">
    <property type="entry name" value="p450"/>
    <property type="match status" value="1"/>
</dbReference>
<keyword evidence="9" id="KW-1185">Reference proteome</keyword>
<dbReference type="InterPro" id="IPR047146">
    <property type="entry name" value="Cyt_P450_E_CYP52_fungi"/>
</dbReference>
<evidence type="ECO:0000256" key="4">
    <source>
        <dbReference type="ARBA" id="ARBA00022723"/>
    </source>
</evidence>
<dbReference type="GO" id="GO:0004497">
    <property type="term" value="F:monooxygenase activity"/>
    <property type="evidence" value="ECO:0007669"/>
    <property type="project" value="UniProtKB-KW"/>
</dbReference>
<keyword evidence="7" id="KW-0503">Monooxygenase</keyword>
<reference evidence="8" key="2">
    <citation type="journal article" date="2023" name="IMA Fungus">
        <title>Comparative genomic study of the Penicillium genus elucidates a diverse pangenome and 15 lateral gene transfer events.</title>
        <authorList>
            <person name="Petersen C."/>
            <person name="Sorensen T."/>
            <person name="Nielsen M.R."/>
            <person name="Sondergaard T.E."/>
            <person name="Sorensen J.L."/>
            <person name="Fitzpatrick D.A."/>
            <person name="Frisvad J.C."/>
            <person name="Nielsen K.L."/>
        </authorList>
    </citation>
    <scope>NUCLEOTIDE SEQUENCE</scope>
    <source>
        <strain evidence="8">IBT 26290</strain>
    </source>
</reference>
<dbReference type="Proteomes" id="UP001149163">
    <property type="component" value="Unassembled WGS sequence"/>
</dbReference>
<gene>
    <name evidence="8" type="ORF">N7482_010634</name>
</gene>
<dbReference type="AlphaFoldDB" id="A0A9W9HL09"/>
<dbReference type="InterPro" id="IPR001128">
    <property type="entry name" value="Cyt_P450"/>
</dbReference>
<evidence type="ECO:0000313" key="8">
    <source>
        <dbReference type="EMBL" id="KAJ5151382.1"/>
    </source>
</evidence>
<name>A0A9W9HL09_9EURO</name>
<keyword evidence="5" id="KW-0560">Oxidoreductase</keyword>
<dbReference type="GO" id="GO:0043386">
    <property type="term" value="P:mycotoxin biosynthetic process"/>
    <property type="evidence" value="ECO:0007669"/>
    <property type="project" value="UniProtKB-ARBA"/>
</dbReference>
<sequence>MLTDRTRFQDFGLGPTRKKGLQPLFGNGIFNSDGAVWKRHRSILRPILSRVTAAEVDVFEVHLQTLMRSVPADGNTVDLQRVFNAMALDISTELFLGTSTNVLPSLFDSEPRGMRGQKFAAAFDYSQRALSGIDDFSLSGLCWKFLLGDKKLDESLQTVHSFIDETIEHASETFTEQSGLSEVSDDKAQIVFNKLLSEGRSKEDIKYDMLNLLAAGKDSTASFLASTWYVLCQRPDVCGKIRAEIGALQGQRPALEDLSKFSYLRMVLQEGKA</sequence>
<dbReference type="PANTHER" id="PTHR24287">
    <property type="entry name" value="P450, PUTATIVE (EUROFUNG)-RELATED"/>
    <property type="match status" value="1"/>
</dbReference>
<dbReference type="PANTHER" id="PTHR24287:SF1">
    <property type="entry name" value="P450, PUTATIVE (EUROFUNG)-RELATED"/>
    <property type="match status" value="1"/>
</dbReference>
<dbReference type="GO" id="GO:0005506">
    <property type="term" value="F:iron ion binding"/>
    <property type="evidence" value="ECO:0007669"/>
    <property type="project" value="InterPro"/>
</dbReference>
<dbReference type="GO" id="GO:0016705">
    <property type="term" value="F:oxidoreductase activity, acting on paired donors, with incorporation or reduction of molecular oxygen"/>
    <property type="evidence" value="ECO:0007669"/>
    <property type="project" value="InterPro"/>
</dbReference>
<comment type="similarity">
    <text evidence="2">Belongs to the cytochrome P450 family.</text>
</comment>
<dbReference type="RefSeq" id="XP_056538715.1">
    <property type="nucleotide sequence ID" value="XM_056692758.1"/>
</dbReference>
<dbReference type="SUPFAM" id="SSF48264">
    <property type="entry name" value="Cytochrome P450"/>
    <property type="match status" value="1"/>
</dbReference>
<keyword evidence="3" id="KW-0349">Heme</keyword>
<dbReference type="OrthoDB" id="1470350at2759"/>
<evidence type="ECO:0000256" key="2">
    <source>
        <dbReference type="ARBA" id="ARBA00010617"/>
    </source>
</evidence>
<dbReference type="Gene3D" id="1.10.630.10">
    <property type="entry name" value="Cytochrome P450"/>
    <property type="match status" value="1"/>
</dbReference>
<dbReference type="GO" id="GO:0020037">
    <property type="term" value="F:heme binding"/>
    <property type="evidence" value="ECO:0007669"/>
    <property type="project" value="InterPro"/>
</dbReference>
<evidence type="ECO:0000256" key="1">
    <source>
        <dbReference type="ARBA" id="ARBA00001971"/>
    </source>
</evidence>
<accession>A0A9W9HL09</accession>
<dbReference type="EMBL" id="JAPQKN010000008">
    <property type="protein sequence ID" value="KAJ5151382.1"/>
    <property type="molecule type" value="Genomic_DNA"/>
</dbReference>
<organism evidence="8 9">
    <name type="scientific">Penicillium canariense</name>
    <dbReference type="NCBI Taxonomy" id="189055"/>
    <lineage>
        <taxon>Eukaryota</taxon>
        <taxon>Fungi</taxon>
        <taxon>Dikarya</taxon>
        <taxon>Ascomycota</taxon>
        <taxon>Pezizomycotina</taxon>
        <taxon>Eurotiomycetes</taxon>
        <taxon>Eurotiomycetidae</taxon>
        <taxon>Eurotiales</taxon>
        <taxon>Aspergillaceae</taxon>
        <taxon>Penicillium</taxon>
    </lineage>
</organism>
<comment type="caution">
    <text evidence="8">The sequence shown here is derived from an EMBL/GenBank/DDBJ whole genome shotgun (WGS) entry which is preliminary data.</text>
</comment>
<evidence type="ECO:0000256" key="6">
    <source>
        <dbReference type="ARBA" id="ARBA00023004"/>
    </source>
</evidence>
<evidence type="ECO:0000256" key="5">
    <source>
        <dbReference type="ARBA" id="ARBA00023002"/>
    </source>
</evidence>
<proteinExistence type="inferred from homology"/>
<dbReference type="InterPro" id="IPR036396">
    <property type="entry name" value="Cyt_P450_sf"/>
</dbReference>
<keyword evidence="6" id="KW-0408">Iron</keyword>
<protein>
    <submittedName>
        <fullName evidence="8">Cytochrome P450</fullName>
    </submittedName>
</protein>
<dbReference type="GeneID" id="81431934"/>